<feature type="domain" description="DUF397" evidence="1">
    <location>
        <begin position="5"/>
        <end position="57"/>
    </location>
</feature>
<sequence length="72" mass="7312">MTEPTWRKSSYSDASGGDCVEVAASSDAVRVRDSKRVTGPALALAPDSWEAFVGGLKRGPAGGSGARSAGSR</sequence>
<evidence type="ECO:0000313" key="2">
    <source>
        <dbReference type="EMBL" id="MFC4493954.1"/>
    </source>
</evidence>
<evidence type="ECO:0000313" key="3">
    <source>
        <dbReference type="Proteomes" id="UP001595997"/>
    </source>
</evidence>
<name>A0ABV9A301_9ACTN</name>
<proteinExistence type="predicted"/>
<dbReference type="EMBL" id="JBHSFH010000004">
    <property type="protein sequence ID" value="MFC4493954.1"/>
    <property type="molecule type" value="Genomic_DNA"/>
</dbReference>
<gene>
    <name evidence="2" type="ORF">ACFPA8_07375</name>
</gene>
<dbReference type="InterPro" id="IPR007278">
    <property type="entry name" value="DUF397"/>
</dbReference>
<reference evidence="3" key="1">
    <citation type="journal article" date="2019" name="Int. J. Syst. Evol. Microbiol.">
        <title>The Global Catalogue of Microorganisms (GCM) 10K type strain sequencing project: providing services to taxonomists for standard genome sequencing and annotation.</title>
        <authorList>
            <consortium name="The Broad Institute Genomics Platform"/>
            <consortium name="The Broad Institute Genome Sequencing Center for Infectious Disease"/>
            <person name="Wu L."/>
            <person name="Ma J."/>
        </authorList>
    </citation>
    <scope>NUCLEOTIDE SEQUENCE [LARGE SCALE GENOMIC DNA]</scope>
    <source>
        <strain evidence="3">CGMCC 4.7357</strain>
    </source>
</reference>
<accession>A0ABV9A301</accession>
<dbReference type="RefSeq" id="WP_386444045.1">
    <property type="nucleotide sequence ID" value="NZ_JBHSFH010000004.1"/>
</dbReference>
<dbReference type="Proteomes" id="UP001595997">
    <property type="component" value="Unassembled WGS sequence"/>
</dbReference>
<comment type="caution">
    <text evidence="2">The sequence shown here is derived from an EMBL/GenBank/DDBJ whole genome shotgun (WGS) entry which is preliminary data.</text>
</comment>
<organism evidence="2 3">
    <name type="scientific">Streptomyces ovatisporus</name>
    <dbReference type="NCBI Taxonomy" id="1128682"/>
    <lineage>
        <taxon>Bacteria</taxon>
        <taxon>Bacillati</taxon>
        <taxon>Actinomycetota</taxon>
        <taxon>Actinomycetes</taxon>
        <taxon>Kitasatosporales</taxon>
        <taxon>Streptomycetaceae</taxon>
        <taxon>Streptomyces</taxon>
    </lineage>
</organism>
<keyword evidence="3" id="KW-1185">Reference proteome</keyword>
<protein>
    <submittedName>
        <fullName evidence="2">DUF397 domain-containing protein</fullName>
    </submittedName>
</protein>
<evidence type="ECO:0000259" key="1">
    <source>
        <dbReference type="Pfam" id="PF04149"/>
    </source>
</evidence>
<dbReference type="Pfam" id="PF04149">
    <property type="entry name" value="DUF397"/>
    <property type="match status" value="1"/>
</dbReference>